<evidence type="ECO:0000259" key="4">
    <source>
        <dbReference type="Pfam" id="PF24118"/>
    </source>
</evidence>
<feature type="compositionally biased region" description="Polar residues" evidence="2">
    <location>
        <begin position="287"/>
        <end position="297"/>
    </location>
</feature>
<feature type="compositionally biased region" description="Polar residues" evidence="2">
    <location>
        <begin position="240"/>
        <end position="275"/>
    </location>
</feature>
<gene>
    <name evidence="5" type="ORF">FNV43_RR06454</name>
</gene>
<feature type="compositionally biased region" description="Basic and acidic residues" evidence="2">
    <location>
        <begin position="642"/>
        <end position="661"/>
    </location>
</feature>
<feature type="region of interest" description="Disordered" evidence="2">
    <location>
        <begin position="180"/>
        <end position="199"/>
    </location>
</feature>
<protein>
    <recommendedName>
        <fullName evidence="7">Remorin C-terminal domain-containing protein</fullName>
    </recommendedName>
</protein>
<dbReference type="Pfam" id="PF03763">
    <property type="entry name" value="Remorin_C"/>
    <property type="match status" value="1"/>
</dbReference>
<evidence type="ECO:0000313" key="6">
    <source>
        <dbReference type="Proteomes" id="UP000796880"/>
    </source>
</evidence>
<feature type="region of interest" description="Disordered" evidence="2">
    <location>
        <begin position="427"/>
        <end position="523"/>
    </location>
</feature>
<feature type="compositionally biased region" description="Polar residues" evidence="2">
    <location>
        <begin position="461"/>
        <end position="476"/>
    </location>
</feature>
<evidence type="ECO:0000313" key="5">
    <source>
        <dbReference type="EMBL" id="KAF3450374.1"/>
    </source>
</evidence>
<sequence>MTWPTVVVVNDLLDALKQFSLCTQTSLGCVQTSLIQSIHGNMIIWYGAWLKKSCEDKETLTVTLLSMLKNINISSMAILVEHTFLEAYAGESRDGSSAAKFNKGDTIFMSLAIPTTTGDVDDLSYACLALFRDRKEKKRREAHRQRKIHRAGPMEYERIHKVQTGIISPSKLRMKLMGPHHLRKTGSNSNSSRTSPSKVDDVEFVNSLLAQANGDDEVASPSLEVPPTKLPGEAALEPGETNQTSSQLKDSLPRETSGSNRVKFSKAESSNSCTIHQVRPEDENLDYDSNASSSSFEFPNGERSGHYPISRSLSRPMPSKWNDAEKWIVCRQNVQAAYHKKNSFQNQANRFPMTNMVKVAPEYANYDNKLPTSRMVDTKRVDFCQPASQLGFDKFSFVSAGSHSISGQACMGNALVDASAESKDLKEVGQRDLTCSSASEDPTGIPTVRSVSMRDMGTEMTPVTSQEPSRTATPLGSTPLRSPTSSIPSTPRRGAPAPTPTEHTTDEESRHPIESCKRELSEEEMKLKTRREIVALGVQLGKMNIAAWASKAEQAKERSSAETRDIVELEQAEFEKRAASWQEAEKSKHTARYKREEIKIQAWESQQKLKLEAEMRRIEAQVEQMRAQAQAKMVKKIAMARQRSEEKRAAAEARRNQEAERTAAQAEYIRQTGKLPSSQYICCGWL</sequence>
<reference evidence="5" key="1">
    <citation type="submission" date="2020-03" db="EMBL/GenBank/DDBJ databases">
        <title>A high-quality chromosome-level genome assembly of a woody plant with both climbing and erect habits, Rhamnella rubrinervis.</title>
        <authorList>
            <person name="Lu Z."/>
            <person name="Yang Y."/>
            <person name="Zhu X."/>
            <person name="Sun Y."/>
        </authorList>
    </citation>
    <scope>NUCLEOTIDE SEQUENCE</scope>
    <source>
        <strain evidence="5">BYM</strain>
        <tissue evidence="5">Leaf</tissue>
    </source>
</reference>
<dbReference type="Pfam" id="PF24118">
    <property type="entry name" value="DUF7392"/>
    <property type="match status" value="1"/>
</dbReference>
<evidence type="ECO:0008006" key="7">
    <source>
        <dbReference type="Google" id="ProtNLM"/>
    </source>
</evidence>
<feature type="region of interest" description="Disordered" evidence="2">
    <location>
        <begin position="640"/>
        <end position="664"/>
    </location>
</feature>
<dbReference type="Proteomes" id="UP000796880">
    <property type="component" value="Unassembled WGS sequence"/>
</dbReference>
<feature type="compositionally biased region" description="Basic and acidic residues" evidence="2">
    <location>
        <begin position="503"/>
        <end position="523"/>
    </location>
</feature>
<dbReference type="AlphaFoldDB" id="A0A8K0HEK7"/>
<accession>A0A8K0HEK7</accession>
<dbReference type="OrthoDB" id="1900877at2759"/>
<dbReference type="InterPro" id="IPR005516">
    <property type="entry name" value="Remorin_C"/>
</dbReference>
<evidence type="ECO:0000259" key="3">
    <source>
        <dbReference type="Pfam" id="PF03763"/>
    </source>
</evidence>
<feature type="compositionally biased region" description="Low complexity" evidence="2">
    <location>
        <begin position="185"/>
        <end position="197"/>
    </location>
</feature>
<evidence type="ECO:0000256" key="1">
    <source>
        <dbReference type="ARBA" id="ARBA00005711"/>
    </source>
</evidence>
<comment type="caution">
    <text evidence="5">The sequence shown here is derived from an EMBL/GenBank/DDBJ whole genome shotgun (WGS) entry which is preliminary data.</text>
</comment>
<feature type="domain" description="Remorin C-terminal" evidence="3">
    <location>
        <begin position="573"/>
        <end position="677"/>
    </location>
</feature>
<comment type="similarity">
    <text evidence="1">Belongs to the remorin family.</text>
</comment>
<organism evidence="5 6">
    <name type="scientific">Rhamnella rubrinervis</name>
    <dbReference type="NCBI Taxonomy" id="2594499"/>
    <lineage>
        <taxon>Eukaryota</taxon>
        <taxon>Viridiplantae</taxon>
        <taxon>Streptophyta</taxon>
        <taxon>Embryophyta</taxon>
        <taxon>Tracheophyta</taxon>
        <taxon>Spermatophyta</taxon>
        <taxon>Magnoliopsida</taxon>
        <taxon>eudicotyledons</taxon>
        <taxon>Gunneridae</taxon>
        <taxon>Pentapetalae</taxon>
        <taxon>rosids</taxon>
        <taxon>fabids</taxon>
        <taxon>Rosales</taxon>
        <taxon>Rhamnaceae</taxon>
        <taxon>rhamnoid group</taxon>
        <taxon>Rhamneae</taxon>
        <taxon>Rhamnella</taxon>
    </lineage>
</organism>
<dbReference type="EMBL" id="VOIH02000003">
    <property type="protein sequence ID" value="KAF3450374.1"/>
    <property type="molecule type" value="Genomic_DNA"/>
</dbReference>
<keyword evidence="6" id="KW-1185">Reference proteome</keyword>
<name>A0A8K0HEK7_9ROSA</name>
<proteinExistence type="inferred from homology"/>
<dbReference type="InterPro" id="IPR055816">
    <property type="entry name" value="DUF7392"/>
</dbReference>
<feature type="region of interest" description="Disordered" evidence="2">
    <location>
        <begin position="213"/>
        <end position="316"/>
    </location>
</feature>
<evidence type="ECO:0000256" key="2">
    <source>
        <dbReference type="SAM" id="MobiDB-lite"/>
    </source>
</evidence>
<dbReference type="PANTHER" id="PTHR31471:SF49">
    <property type="entry name" value="REMORIN FAMILY PROTEIN"/>
    <property type="match status" value="1"/>
</dbReference>
<dbReference type="PANTHER" id="PTHR31471">
    <property type="entry name" value="OS02G0116800 PROTEIN"/>
    <property type="match status" value="1"/>
</dbReference>
<feature type="domain" description="DUF7392" evidence="4">
    <location>
        <begin position="84"/>
        <end position="135"/>
    </location>
</feature>
<feature type="compositionally biased region" description="Low complexity" evidence="2">
    <location>
        <begin position="477"/>
        <end position="496"/>
    </location>
</feature>